<comment type="function">
    <text evidence="1 10">Aux/IAA proteins are short-lived transcriptional factors that function as repressors of early auxin response genes at low auxin concentrations.</text>
</comment>
<dbReference type="GO" id="GO:0009734">
    <property type="term" value="P:auxin-activated signaling pathway"/>
    <property type="evidence" value="ECO:0007669"/>
    <property type="project" value="UniProtKB-UniRule"/>
</dbReference>
<evidence type="ECO:0000256" key="6">
    <source>
        <dbReference type="ARBA" id="ARBA00023015"/>
    </source>
</evidence>
<dbReference type="PANTHER" id="PTHR31734">
    <property type="entry name" value="AUXIN-RESPONSIVE PROTEIN IAA17"/>
    <property type="match status" value="1"/>
</dbReference>
<evidence type="ECO:0000256" key="5">
    <source>
        <dbReference type="ARBA" id="ARBA00022491"/>
    </source>
</evidence>
<dbReference type="InterPro" id="IPR033389">
    <property type="entry name" value="AUX/IAA_dom"/>
</dbReference>
<sequence>PPPTIIPPHFSHLANTQQKEQSCTLPFIIPYSHKAHLTQARGRTMKATVLEPPPKDGRREVHEDRANKTASGYLNNLELRLGMSLVNGQEVGDGKRGSCAGGTIPRYITTQDGIMQHQKNRHSLGGAKRCFSDTTGGFVDPWSLAARQETAALEQAHQKLGPFAISRSTHPPQVVGWPPVCSFRKNLGNQNQSNSTMSSEANPEKIKVAKDEKVNNELQERPTMFVKVNMEGCTVGRKIDLKLHNGYDSLSRALQKMFHNLFPANYLNNPKQDEKEEVLSPSYILLYEDGEGDRMLVGDVPWELFIHSVKRLYITLDPRAHKCGL</sequence>
<dbReference type="Pfam" id="PF02309">
    <property type="entry name" value="AUX_IAA"/>
    <property type="match status" value="1"/>
</dbReference>
<evidence type="ECO:0000256" key="7">
    <source>
        <dbReference type="ARBA" id="ARBA00023163"/>
    </source>
</evidence>
<evidence type="ECO:0000256" key="1">
    <source>
        <dbReference type="ARBA" id="ARBA00002159"/>
    </source>
</evidence>
<gene>
    <name evidence="12" type="ORF">GSMUA_51580.1</name>
</gene>
<keyword evidence="9 10" id="KW-0927">Auxin signaling pathway</keyword>
<evidence type="ECO:0000256" key="3">
    <source>
        <dbReference type="ARBA" id="ARBA00006728"/>
    </source>
</evidence>
<dbReference type="EMBL" id="HG996473">
    <property type="protein sequence ID" value="CAG1855480.1"/>
    <property type="molecule type" value="Genomic_DNA"/>
</dbReference>
<evidence type="ECO:0000256" key="9">
    <source>
        <dbReference type="ARBA" id="ARBA00023294"/>
    </source>
</evidence>
<dbReference type="InterPro" id="IPR003311">
    <property type="entry name" value="AUX_IAA"/>
</dbReference>
<dbReference type="GO" id="GO:0006355">
    <property type="term" value="P:regulation of DNA-templated transcription"/>
    <property type="evidence" value="ECO:0007669"/>
    <property type="project" value="InterPro"/>
</dbReference>
<accession>A0A8D7AYV8</accession>
<proteinExistence type="inferred from homology"/>
<keyword evidence="6 10" id="KW-0805">Transcription regulation</keyword>
<reference evidence="12" key="1">
    <citation type="submission" date="2021-03" db="EMBL/GenBank/DDBJ databases">
        <authorList>
            <consortium name="Genoscope - CEA"/>
            <person name="William W."/>
        </authorList>
    </citation>
    <scope>NUCLEOTIDE SEQUENCE</scope>
    <source>
        <strain evidence="12">Doubled-haploid Pahang</strain>
    </source>
</reference>
<dbReference type="GO" id="GO:0005634">
    <property type="term" value="C:nucleus"/>
    <property type="evidence" value="ECO:0007669"/>
    <property type="project" value="UniProtKB-SubCell"/>
</dbReference>
<dbReference type="PANTHER" id="PTHR31734:SF120">
    <property type="entry name" value="AUXIN-RESPONSIVE PROTEIN IAA25"/>
    <property type="match status" value="1"/>
</dbReference>
<evidence type="ECO:0000256" key="4">
    <source>
        <dbReference type="ARBA" id="ARBA00011726"/>
    </source>
</evidence>
<keyword evidence="5 10" id="KW-0678">Repressor</keyword>
<dbReference type="PROSITE" id="PS51745">
    <property type="entry name" value="PB1"/>
    <property type="match status" value="1"/>
</dbReference>
<dbReference type="SUPFAM" id="SSF54277">
    <property type="entry name" value="CAD &amp; PB1 domains"/>
    <property type="match status" value="1"/>
</dbReference>
<evidence type="ECO:0000256" key="8">
    <source>
        <dbReference type="ARBA" id="ARBA00023242"/>
    </source>
</evidence>
<dbReference type="AlphaFoldDB" id="A0A8D7AYV8"/>
<comment type="similarity">
    <text evidence="3 10">Belongs to the Aux/IAA family.</text>
</comment>
<keyword evidence="7 10" id="KW-0804">Transcription</keyword>
<evidence type="ECO:0000259" key="11">
    <source>
        <dbReference type="PROSITE" id="PS51745"/>
    </source>
</evidence>
<feature type="domain" description="PB1" evidence="11">
    <location>
        <begin position="223"/>
        <end position="319"/>
    </location>
</feature>
<comment type="subcellular location">
    <subcellularLocation>
        <location evidence="2 10">Nucleus</location>
    </subcellularLocation>
</comment>
<dbReference type="InterPro" id="IPR053793">
    <property type="entry name" value="PB1-like"/>
</dbReference>
<evidence type="ECO:0000256" key="2">
    <source>
        <dbReference type="ARBA" id="ARBA00004123"/>
    </source>
</evidence>
<dbReference type="Gene3D" id="3.10.20.90">
    <property type="entry name" value="Phosphatidylinositol 3-kinase Catalytic Subunit, Chain A, domain 1"/>
    <property type="match status" value="1"/>
</dbReference>
<protein>
    <recommendedName>
        <fullName evidence="10">Auxin-responsive protein</fullName>
    </recommendedName>
</protein>
<evidence type="ECO:0000256" key="10">
    <source>
        <dbReference type="RuleBase" id="RU004549"/>
    </source>
</evidence>
<feature type="non-terminal residue" evidence="12">
    <location>
        <position position="1"/>
    </location>
</feature>
<organism evidence="12">
    <name type="scientific">Musa acuminata subsp. malaccensis</name>
    <name type="common">Wild banana</name>
    <name type="synonym">Musa malaccensis</name>
    <dbReference type="NCBI Taxonomy" id="214687"/>
    <lineage>
        <taxon>Eukaryota</taxon>
        <taxon>Viridiplantae</taxon>
        <taxon>Streptophyta</taxon>
        <taxon>Embryophyta</taxon>
        <taxon>Tracheophyta</taxon>
        <taxon>Spermatophyta</taxon>
        <taxon>Magnoliopsida</taxon>
        <taxon>Liliopsida</taxon>
        <taxon>Zingiberales</taxon>
        <taxon>Musaceae</taxon>
        <taxon>Musa</taxon>
    </lineage>
</organism>
<keyword evidence="8 10" id="KW-0539">Nucleus</keyword>
<comment type="subunit">
    <text evidence="4 10">Homodimers and heterodimers.</text>
</comment>
<name>A0A8D7AYV8_MUSAM</name>
<evidence type="ECO:0000313" key="12">
    <source>
        <dbReference type="EMBL" id="CAG1855480.1"/>
    </source>
</evidence>